<protein>
    <recommendedName>
        <fullName evidence="2">VCBS repeat-containing protein</fullName>
    </recommendedName>
</protein>
<proteinExistence type="predicted"/>
<evidence type="ECO:0000313" key="1">
    <source>
        <dbReference type="EMBL" id="SVD62001.1"/>
    </source>
</evidence>
<reference evidence="1" key="1">
    <citation type="submission" date="2018-05" db="EMBL/GenBank/DDBJ databases">
        <authorList>
            <person name="Lanie J.A."/>
            <person name="Ng W.-L."/>
            <person name="Kazmierczak K.M."/>
            <person name="Andrzejewski T.M."/>
            <person name="Davidsen T.M."/>
            <person name="Wayne K.J."/>
            <person name="Tettelin H."/>
            <person name="Glass J.I."/>
            <person name="Rusch D."/>
            <person name="Podicherti R."/>
            <person name="Tsui H.-C.T."/>
            <person name="Winkler M.E."/>
        </authorList>
    </citation>
    <scope>NUCLEOTIDE SEQUENCE</scope>
</reference>
<gene>
    <name evidence="1" type="ORF">METZ01_LOCUS414855</name>
</gene>
<sequence>MRILFFILLSAFLWCDVTSADEKFTKNSKVSEKGLKNICGDYWSQDVKVSNSSDILQYMRSHPKLKELPSYGYDGDFEKDYEDVYFRNINRKLLIIYDNRKPLFTLTGVYVDTSCEDITNDGKFELIAKINPRGGNASQIEYIISLDKSFKSLEVFTNRFGQEIRDLNGDGIKEIVGVYGDRGWSEFAPCMACQRPTRRILCFEGKRYVDCTTKFAELLQKDWIEAKDWLKSKSDG</sequence>
<accession>A0A382WVD9</accession>
<organism evidence="1">
    <name type="scientific">marine metagenome</name>
    <dbReference type="NCBI Taxonomy" id="408172"/>
    <lineage>
        <taxon>unclassified sequences</taxon>
        <taxon>metagenomes</taxon>
        <taxon>ecological metagenomes</taxon>
    </lineage>
</organism>
<name>A0A382WVD9_9ZZZZ</name>
<dbReference type="AlphaFoldDB" id="A0A382WVD9"/>
<dbReference type="EMBL" id="UINC01162312">
    <property type="protein sequence ID" value="SVD62001.1"/>
    <property type="molecule type" value="Genomic_DNA"/>
</dbReference>
<feature type="non-terminal residue" evidence="1">
    <location>
        <position position="236"/>
    </location>
</feature>
<evidence type="ECO:0008006" key="2">
    <source>
        <dbReference type="Google" id="ProtNLM"/>
    </source>
</evidence>